<feature type="transmembrane region" description="Helical" evidence="1">
    <location>
        <begin position="258"/>
        <end position="276"/>
    </location>
</feature>
<evidence type="ECO:0000256" key="2">
    <source>
        <dbReference type="SAM" id="SignalP"/>
    </source>
</evidence>
<keyword evidence="1" id="KW-0812">Transmembrane</keyword>
<organism evidence="3 4">
    <name type="scientific">Bathymodiolus thermophilus thioautotrophic gill symbiont</name>
    <dbReference type="NCBI Taxonomy" id="2360"/>
    <lineage>
        <taxon>Bacteria</taxon>
        <taxon>Pseudomonadati</taxon>
        <taxon>Pseudomonadota</taxon>
        <taxon>Gammaproteobacteria</taxon>
        <taxon>sulfur-oxidizing symbionts</taxon>
    </lineage>
</organism>
<evidence type="ECO:0000313" key="4">
    <source>
        <dbReference type="Proteomes" id="UP000626656"/>
    </source>
</evidence>
<dbReference type="InterPro" id="IPR032809">
    <property type="entry name" value="Put_HupE_UreJ"/>
</dbReference>
<accession>A0ABN7GEN1</accession>
<proteinExistence type="predicted"/>
<sequence>MPRLLKPLALFFLLMGASIADVVKPALVEISIYPDKKVEVVIDLSLEAVMTGIGTQYKNTTDAPNAAEYDELRALAPEVLRQRFKNFEVKFLNKLQLNINHQVQNLYLENIKIDIIGYKKRPRKTLLTYTIQLREWPKTLSWQYNKEYGDSALRYQVFEKNEYNWSQWHWLRNGATSGVIDINHPEPMTTMQRMLQFVSIGFEHVIPLGWDHILFIIGMALSSLMWRRLLLLVSAFTLAHTLTLGLAMLDVVEISGRIIEPLIAFSIAYVAIENLLPNPSIKRKSIIVFLFGLVHGLGFASMLKSFKMSSDNFLSTLISFNIGVELAQIVIVSGVVLLLFFIKSLNLNYKKIAIVPTSIVISLIGIWWGIERITG</sequence>
<dbReference type="EMBL" id="CAHJWF010000397">
    <property type="protein sequence ID" value="CAB5507270.1"/>
    <property type="molecule type" value="Genomic_DNA"/>
</dbReference>
<dbReference type="Pfam" id="PF13795">
    <property type="entry name" value="HupE_UreJ_2"/>
    <property type="match status" value="1"/>
</dbReference>
<keyword evidence="1" id="KW-1133">Transmembrane helix</keyword>
<evidence type="ECO:0000256" key="1">
    <source>
        <dbReference type="SAM" id="Phobius"/>
    </source>
</evidence>
<keyword evidence="4" id="KW-1185">Reference proteome</keyword>
<feature type="transmembrane region" description="Helical" evidence="1">
    <location>
        <begin position="194"/>
        <end position="217"/>
    </location>
</feature>
<gene>
    <name evidence="3" type="ORF">AZO1586I_1806</name>
</gene>
<keyword evidence="1" id="KW-0472">Membrane</keyword>
<feature type="transmembrane region" description="Helical" evidence="1">
    <location>
        <begin position="318"/>
        <end position="340"/>
    </location>
</feature>
<feature type="signal peptide" evidence="2">
    <location>
        <begin position="1"/>
        <end position="20"/>
    </location>
</feature>
<reference evidence="3 4" key="1">
    <citation type="submission" date="2020-05" db="EMBL/GenBank/DDBJ databases">
        <authorList>
            <person name="Petersen J."/>
            <person name="Sayavedra L."/>
        </authorList>
    </citation>
    <scope>NUCLEOTIDE SEQUENCE [LARGE SCALE GENOMIC DNA]</scope>
    <source>
        <strain evidence="3">B azoricus SOX ET2 1586I</strain>
    </source>
</reference>
<dbReference type="Proteomes" id="UP000626656">
    <property type="component" value="Unassembled WGS sequence"/>
</dbReference>
<dbReference type="RefSeq" id="WP_237731693.1">
    <property type="nucleotide sequence ID" value="NZ_CAHJWF010000397.1"/>
</dbReference>
<feature type="transmembrane region" description="Helical" evidence="1">
    <location>
        <begin position="229"/>
        <end position="252"/>
    </location>
</feature>
<name>A0ABN7GEN1_9GAMM</name>
<feature type="transmembrane region" description="Helical" evidence="1">
    <location>
        <begin position="288"/>
        <end position="306"/>
    </location>
</feature>
<feature type="transmembrane region" description="Helical" evidence="1">
    <location>
        <begin position="352"/>
        <end position="370"/>
    </location>
</feature>
<keyword evidence="2" id="KW-0732">Signal</keyword>
<evidence type="ECO:0000313" key="3">
    <source>
        <dbReference type="EMBL" id="CAB5507270.1"/>
    </source>
</evidence>
<comment type="caution">
    <text evidence="3">The sequence shown here is derived from an EMBL/GenBank/DDBJ whole genome shotgun (WGS) entry which is preliminary data.</text>
</comment>
<feature type="chain" id="PRO_5047513894" evidence="2">
    <location>
        <begin position="21"/>
        <end position="375"/>
    </location>
</feature>
<protein>
    <submittedName>
        <fullName evidence="3">Membrane protein</fullName>
    </submittedName>
</protein>